<reference evidence="3" key="1">
    <citation type="submission" date="2020-05" db="EMBL/GenBank/DDBJ databases">
        <title>Phylogenomic resolution of chytrid fungi.</title>
        <authorList>
            <person name="Stajich J.E."/>
            <person name="Amses K."/>
            <person name="Simmons R."/>
            <person name="Seto K."/>
            <person name="Myers J."/>
            <person name="Bonds A."/>
            <person name="Quandt C.A."/>
            <person name="Barry K."/>
            <person name="Liu P."/>
            <person name="Grigoriev I."/>
            <person name="Longcore J.E."/>
            <person name="James T.Y."/>
        </authorList>
    </citation>
    <scope>NUCLEOTIDE SEQUENCE</scope>
    <source>
        <strain evidence="3">JEL0513</strain>
    </source>
</reference>
<organism evidence="3 4">
    <name type="scientific">Physocladia obscura</name>
    <dbReference type="NCBI Taxonomy" id="109957"/>
    <lineage>
        <taxon>Eukaryota</taxon>
        <taxon>Fungi</taxon>
        <taxon>Fungi incertae sedis</taxon>
        <taxon>Chytridiomycota</taxon>
        <taxon>Chytridiomycota incertae sedis</taxon>
        <taxon>Chytridiomycetes</taxon>
        <taxon>Chytridiales</taxon>
        <taxon>Chytriomycetaceae</taxon>
        <taxon>Physocladia</taxon>
    </lineage>
</organism>
<dbReference type="PANTHER" id="PTHR15454:SF56">
    <property type="entry name" value="PROTEIN PHOSPHATASE 1 REGULATORY SUBUNIT 7-RELATED"/>
    <property type="match status" value="1"/>
</dbReference>
<feature type="non-terminal residue" evidence="3">
    <location>
        <position position="190"/>
    </location>
</feature>
<dbReference type="PANTHER" id="PTHR15454">
    <property type="entry name" value="NISCHARIN RELATED"/>
    <property type="match status" value="1"/>
</dbReference>
<name>A0AAD5SQ91_9FUNG</name>
<sequence length="190" mass="21448">MSPDAAHSQHNRDSVNLHAKGIAAIDHSLLTQLSFATTVDLSANSIDSMQPLFYATNLVELNLAANEIHTIEGLGNMPNLLRLILSFNLISSLRGIAEISSTRFYYLDLKGNLIEDFSQLYYLAGLKSLKSLVLQDEENSSSLVNPICKNMNYSTRIFEILPFLNSLDDPVLRYFPDMEEKYFLFDNNYT</sequence>
<dbReference type="AlphaFoldDB" id="A0AAD5SQ91"/>
<comment type="caution">
    <text evidence="3">The sequence shown here is derived from an EMBL/GenBank/DDBJ whole genome shotgun (WGS) entry which is preliminary data.</text>
</comment>
<accession>A0AAD5SQ91</accession>
<dbReference type="PROSITE" id="PS51450">
    <property type="entry name" value="LRR"/>
    <property type="match status" value="1"/>
</dbReference>
<keyword evidence="4" id="KW-1185">Reference proteome</keyword>
<dbReference type="EMBL" id="JADGJH010003059">
    <property type="protein sequence ID" value="KAJ3093474.1"/>
    <property type="molecule type" value="Genomic_DNA"/>
</dbReference>
<keyword evidence="1" id="KW-0433">Leucine-rich repeat</keyword>
<dbReference type="Proteomes" id="UP001211907">
    <property type="component" value="Unassembled WGS sequence"/>
</dbReference>
<evidence type="ECO:0000256" key="2">
    <source>
        <dbReference type="ARBA" id="ARBA00022737"/>
    </source>
</evidence>
<protein>
    <submittedName>
        <fullName evidence="3">Uncharacterized protein</fullName>
    </submittedName>
</protein>
<keyword evidence="2" id="KW-0677">Repeat</keyword>
<dbReference type="InterPro" id="IPR001611">
    <property type="entry name" value="Leu-rich_rpt"/>
</dbReference>
<dbReference type="GO" id="GO:0005737">
    <property type="term" value="C:cytoplasm"/>
    <property type="evidence" value="ECO:0007669"/>
    <property type="project" value="TreeGrafter"/>
</dbReference>
<gene>
    <name evidence="3" type="ORF">HK100_006591</name>
</gene>
<proteinExistence type="predicted"/>
<evidence type="ECO:0000256" key="1">
    <source>
        <dbReference type="ARBA" id="ARBA00022614"/>
    </source>
</evidence>
<evidence type="ECO:0000313" key="3">
    <source>
        <dbReference type="EMBL" id="KAJ3093474.1"/>
    </source>
</evidence>
<dbReference type="SUPFAM" id="SSF52058">
    <property type="entry name" value="L domain-like"/>
    <property type="match status" value="1"/>
</dbReference>
<dbReference type="InterPro" id="IPR032675">
    <property type="entry name" value="LRR_dom_sf"/>
</dbReference>
<evidence type="ECO:0000313" key="4">
    <source>
        <dbReference type="Proteomes" id="UP001211907"/>
    </source>
</evidence>
<dbReference type="Gene3D" id="3.80.10.10">
    <property type="entry name" value="Ribonuclease Inhibitor"/>
    <property type="match status" value="2"/>
</dbReference>